<dbReference type="InterPro" id="IPR032874">
    <property type="entry name" value="DDE_dom"/>
</dbReference>
<name>A0AB35BXI3_9GAMM</name>
<evidence type="ECO:0000259" key="4">
    <source>
        <dbReference type="Pfam" id="PF13610"/>
    </source>
</evidence>
<sequence>MGIVQESFKRLHYPAEIILLCLRWYLSYSLSLRNLEEMMLERGIIVDHSTIHRWILRLSPLLTKNAHKRRTLYGGTWYIDETYIKIKGKWHYLYRAVNAKGHTIDFMLSKRRDKRSAKRFFNKTMEKNLSISTVNIDKSGANHAALMEFISPHGLNFKIRQCKYKNNIIEQDHRFIKKRCRPMLGFKTYKTAQILIAGIETLHKIHKKQIHTEGFYLNPVATFYSLVG</sequence>
<dbReference type="PANTHER" id="PTHR35528">
    <property type="entry name" value="BLL1675 PROTEIN"/>
    <property type="match status" value="1"/>
</dbReference>
<dbReference type="AlphaFoldDB" id="A0AB35BXI3"/>
<organism evidence="5 6">
    <name type="scientific">Wohlfahrtiimonas chitiniclastica</name>
    <dbReference type="NCBI Taxonomy" id="400946"/>
    <lineage>
        <taxon>Bacteria</taxon>
        <taxon>Pseudomonadati</taxon>
        <taxon>Pseudomonadota</taxon>
        <taxon>Gammaproteobacteria</taxon>
        <taxon>Cardiobacteriales</taxon>
        <taxon>Ignatzschineriaceae</taxon>
        <taxon>Wohlfahrtiimonas</taxon>
    </lineage>
</organism>
<dbReference type="InterPro" id="IPR047930">
    <property type="entry name" value="Transpos_IS6"/>
</dbReference>
<keyword evidence="2" id="KW-0238">DNA-binding</keyword>
<dbReference type="GO" id="GO:0006310">
    <property type="term" value="P:DNA recombination"/>
    <property type="evidence" value="ECO:0007669"/>
    <property type="project" value="UniProtKB-KW"/>
</dbReference>
<dbReference type="RefSeq" id="WP_213403191.1">
    <property type="nucleotide sequence ID" value="NZ_JAGIBT010000001.1"/>
</dbReference>
<dbReference type="EMBL" id="JAGIBU010000001">
    <property type="protein sequence ID" value="MBS7823587.1"/>
    <property type="molecule type" value="Genomic_DNA"/>
</dbReference>
<evidence type="ECO:0000256" key="3">
    <source>
        <dbReference type="ARBA" id="ARBA00023172"/>
    </source>
</evidence>
<comment type="caution">
    <text evidence="5">The sequence shown here is derived from an EMBL/GenBank/DDBJ whole genome shotgun (WGS) entry which is preliminary data.</text>
</comment>
<evidence type="ECO:0000313" key="5">
    <source>
        <dbReference type="EMBL" id="MBS7823587.1"/>
    </source>
</evidence>
<reference evidence="5" key="1">
    <citation type="submission" date="2021-03" db="EMBL/GenBank/DDBJ databases">
        <title>Identification and antibiotic profiling of Wohlfahrtiimonas chitiniclastica, an underestimated human pathogen.</title>
        <authorList>
            <person name="Kopf A."/>
            <person name="Bunk B."/>
            <person name="Coldewey S."/>
            <person name="Gunzer F."/>
            <person name="Riedel T."/>
            <person name="Schroettner P."/>
        </authorList>
    </citation>
    <scope>NUCLEOTIDE SEQUENCE</scope>
    <source>
        <strain evidence="5">DSM 100917</strain>
    </source>
</reference>
<evidence type="ECO:0000256" key="1">
    <source>
        <dbReference type="ARBA" id="ARBA00022578"/>
    </source>
</evidence>
<accession>A0AB35BXI3</accession>
<dbReference type="GO" id="GO:0032196">
    <property type="term" value="P:transposition"/>
    <property type="evidence" value="ECO:0007669"/>
    <property type="project" value="UniProtKB-KW"/>
</dbReference>
<evidence type="ECO:0000256" key="2">
    <source>
        <dbReference type="ARBA" id="ARBA00023125"/>
    </source>
</evidence>
<dbReference type="GO" id="GO:0003677">
    <property type="term" value="F:DNA binding"/>
    <property type="evidence" value="ECO:0007669"/>
    <property type="project" value="UniProtKB-KW"/>
</dbReference>
<dbReference type="Pfam" id="PF13610">
    <property type="entry name" value="DDE_Tnp_IS240"/>
    <property type="match status" value="1"/>
</dbReference>
<dbReference type="InterPro" id="IPR052183">
    <property type="entry name" value="IS_Transposase"/>
</dbReference>
<proteinExistence type="predicted"/>
<feature type="domain" description="DDE" evidence="4">
    <location>
        <begin position="76"/>
        <end position="208"/>
    </location>
</feature>
<dbReference type="NCBIfam" id="NF033587">
    <property type="entry name" value="transpos_IS6"/>
    <property type="match status" value="1"/>
</dbReference>
<dbReference type="PANTHER" id="PTHR35528:SF3">
    <property type="entry name" value="BLL1675 PROTEIN"/>
    <property type="match status" value="1"/>
</dbReference>
<evidence type="ECO:0000313" key="6">
    <source>
        <dbReference type="Proteomes" id="UP000680020"/>
    </source>
</evidence>
<gene>
    <name evidence="5" type="ORF">J7561_00015</name>
</gene>
<keyword evidence="3" id="KW-0233">DNA recombination</keyword>
<keyword evidence="1" id="KW-0815">Transposition</keyword>
<protein>
    <submittedName>
        <fullName evidence="5">IS6 family transposase</fullName>
    </submittedName>
</protein>
<dbReference type="Proteomes" id="UP000680020">
    <property type="component" value="Unassembled WGS sequence"/>
</dbReference>